<dbReference type="SUPFAM" id="SSF47413">
    <property type="entry name" value="lambda repressor-like DNA-binding domains"/>
    <property type="match status" value="1"/>
</dbReference>
<proteinExistence type="predicted"/>
<feature type="domain" description="HTH cro/C1-type" evidence="1">
    <location>
        <begin position="6"/>
        <end position="58"/>
    </location>
</feature>
<organism evidence="2">
    <name type="scientific">Siphoviridae sp. ctAFE3</name>
    <dbReference type="NCBI Taxonomy" id="2827796"/>
    <lineage>
        <taxon>Viruses</taxon>
        <taxon>Duplodnaviria</taxon>
        <taxon>Heunggongvirae</taxon>
        <taxon>Uroviricota</taxon>
        <taxon>Caudoviricetes</taxon>
    </lineage>
</organism>
<dbReference type="InterPro" id="IPR010982">
    <property type="entry name" value="Lambda_DNA-bd_dom_sf"/>
</dbReference>
<dbReference type="GO" id="GO:0003677">
    <property type="term" value="F:DNA binding"/>
    <property type="evidence" value="ECO:0007669"/>
    <property type="project" value="InterPro"/>
</dbReference>
<sequence>MLYERLKYLANQRKVSFNQIEEAVGFPKNTLYRWNNIKPSIDKITIVADYFNVTTDYLLGRENKEYPTMFRINTEGFSKEDAEEMLNELQRYQNMYRLMLLERKKKESE</sequence>
<dbReference type="SMART" id="SM00530">
    <property type="entry name" value="HTH_XRE"/>
    <property type="match status" value="1"/>
</dbReference>
<protein>
    <submittedName>
        <fullName evidence="2">Repressor protein</fullName>
    </submittedName>
</protein>
<dbReference type="Gene3D" id="1.10.260.40">
    <property type="entry name" value="lambda repressor-like DNA-binding domains"/>
    <property type="match status" value="1"/>
</dbReference>
<name>A0A8S5S7L9_9CAUD</name>
<reference evidence="2" key="1">
    <citation type="journal article" date="2021" name="Proc. Natl. Acad. Sci. U.S.A.">
        <title>A Catalog of Tens of Thousands of Viruses from Human Metagenomes Reveals Hidden Associations with Chronic Diseases.</title>
        <authorList>
            <person name="Tisza M.J."/>
            <person name="Buck C.B."/>
        </authorList>
    </citation>
    <scope>NUCLEOTIDE SEQUENCE</scope>
    <source>
        <strain evidence="2">CtAFE3</strain>
    </source>
</reference>
<dbReference type="PROSITE" id="PS50943">
    <property type="entry name" value="HTH_CROC1"/>
    <property type="match status" value="1"/>
</dbReference>
<dbReference type="CDD" id="cd00093">
    <property type="entry name" value="HTH_XRE"/>
    <property type="match status" value="1"/>
</dbReference>
<dbReference type="EMBL" id="BK032542">
    <property type="protein sequence ID" value="DAF46671.1"/>
    <property type="molecule type" value="Genomic_DNA"/>
</dbReference>
<evidence type="ECO:0000259" key="1">
    <source>
        <dbReference type="PROSITE" id="PS50943"/>
    </source>
</evidence>
<dbReference type="InterPro" id="IPR001387">
    <property type="entry name" value="Cro/C1-type_HTH"/>
</dbReference>
<evidence type="ECO:0000313" key="2">
    <source>
        <dbReference type="EMBL" id="DAF46671.1"/>
    </source>
</evidence>
<accession>A0A8S5S7L9</accession>